<evidence type="ECO:0000256" key="10">
    <source>
        <dbReference type="RuleBase" id="RU361131"/>
    </source>
</evidence>
<feature type="domain" description="Nucleoside phosphorylase" evidence="11">
    <location>
        <begin position="23"/>
        <end position="224"/>
    </location>
</feature>
<dbReference type="PROSITE" id="PS01232">
    <property type="entry name" value="PNP_UDP_1"/>
    <property type="match status" value="1"/>
</dbReference>
<evidence type="ECO:0000256" key="9">
    <source>
        <dbReference type="ARBA" id="ARBA00048447"/>
    </source>
</evidence>
<dbReference type="InterPro" id="IPR010058">
    <property type="entry name" value="Uridine_phosphorylase"/>
</dbReference>
<comment type="function">
    <text evidence="10">Catalyzes the reversible phosphorylytic cleavage of uridine to uracil and ribose-1-phosphate.</text>
</comment>
<comment type="catalytic activity">
    <reaction evidence="9 10">
        <text>uridine + phosphate = alpha-D-ribose 1-phosphate + uracil</text>
        <dbReference type="Rhea" id="RHEA:24388"/>
        <dbReference type="ChEBI" id="CHEBI:16704"/>
        <dbReference type="ChEBI" id="CHEBI:17568"/>
        <dbReference type="ChEBI" id="CHEBI:43474"/>
        <dbReference type="ChEBI" id="CHEBI:57720"/>
        <dbReference type="EC" id="2.4.2.3"/>
    </reaction>
</comment>
<organism evidence="12 13">
    <name type="scientific">Bilifractor porci</name>
    <dbReference type="NCBI Taxonomy" id="2606636"/>
    <lineage>
        <taxon>Bacteria</taxon>
        <taxon>Bacillati</taxon>
        <taxon>Bacillota</taxon>
        <taxon>Clostridia</taxon>
        <taxon>Lachnospirales</taxon>
        <taxon>Lachnospiraceae</taxon>
        <taxon>Bilifractor</taxon>
    </lineage>
</organism>
<reference evidence="12 13" key="1">
    <citation type="submission" date="2019-08" db="EMBL/GenBank/DDBJ databases">
        <title>In-depth cultivation of the pig gut microbiome towards novel bacterial diversity and tailored functional studies.</title>
        <authorList>
            <person name="Wylensek D."/>
            <person name="Hitch T.C.A."/>
            <person name="Clavel T."/>
        </authorList>
    </citation>
    <scope>NUCLEOTIDE SEQUENCE [LARGE SCALE GENOMIC DNA]</scope>
    <source>
        <strain evidence="12 13">Oil+RF-744-WCA-WT-13</strain>
    </source>
</reference>
<dbReference type="AlphaFoldDB" id="A0A7X2P7J8"/>
<dbReference type="GO" id="GO:0004850">
    <property type="term" value="F:uridine phosphorylase activity"/>
    <property type="evidence" value="ECO:0007669"/>
    <property type="project" value="UniProtKB-EC"/>
</dbReference>
<dbReference type="Proteomes" id="UP000466864">
    <property type="component" value="Unassembled WGS sequence"/>
</dbReference>
<dbReference type="CDD" id="cd17767">
    <property type="entry name" value="UP_EcUdp-like"/>
    <property type="match status" value="1"/>
</dbReference>
<evidence type="ECO:0000256" key="6">
    <source>
        <dbReference type="ARBA" id="ARBA00022490"/>
    </source>
</evidence>
<evidence type="ECO:0000256" key="1">
    <source>
        <dbReference type="ARBA" id="ARBA00004496"/>
    </source>
</evidence>
<evidence type="ECO:0000256" key="3">
    <source>
        <dbReference type="ARBA" id="ARBA00010456"/>
    </source>
</evidence>
<proteinExistence type="inferred from homology"/>
<gene>
    <name evidence="12" type="primary">udp</name>
    <name evidence="12" type="ORF">FYJ60_05110</name>
</gene>
<comment type="similarity">
    <text evidence="3 10">Belongs to the PNP/UDP phosphorylase family.</text>
</comment>
<protein>
    <recommendedName>
        <fullName evidence="5 10">Uridine phosphorylase</fullName>
        <ecNumber evidence="4 10">2.4.2.3</ecNumber>
    </recommendedName>
</protein>
<comment type="pathway">
    <text evidence="2 10">Pyrimidine metabolism; UMP biosynthesis via salvage pathway; uracil from uridine (phosphorylase route): step 1/1.</text>
</comment>
<dbReference type="EC" id="2.4.2.3" evidence="4 10"/>
<dbReference type="Gene3D" id="3.40.50.1580">
    <property type="entry name" value="Nucleoside phosphorylase domain"/>
    <property type="match status" value="1"/>
</dbReference>
<dbReference type="GO" id="GO:0009166">
    <property type="term" value="P:nucleotide catabolic process"/>
    <property type="evidence" value="ECO:0007669"/>
    <property type="project" value="InterPro"/>
</dbReference>
<dbReference type="GO" id="GO:0044206">
    <property type="term" value="P:UMP salvage"/>
    <property type="evidence" value="ECO:0007669"/>
    <property type="project" value="UniProtKB-UniPathway"/>
</dbReference>
<dbReference type="InterPro" id="IPR000845">
    <property type="entry name" value="Nucleoside_phosphorylase_d"/>
</dbReference>
<dbReference type="SUPFAM" id="SSF53167">
    <property type="entry name" value="Purine and uridine phosphorylases"/>
    <property type="match status" value="1"/>
</dbReference>
<comment type="caution">
    <text evidence="12">The sequence shown here is derived from an EMBL/GenBank/DDBJ whole genome shotgun (WGS) entry which is preliminary data.</text>
</comment>
<dbReference type="EMBL" id="VUMV01000003">
    <property type="protein sequence ID" value="MST81689.1"/>
    <property type="molecule type" value="Genomic_DNA"/>
</dbReference>
<keyword evidence="7 10" id="KW-0328">Glycosyltransferase</keyword>
<keyword evidence="6" id="KW-0963">Cytoplasm</keyword>
<evidence type="ECO:0000256" key="5">
    <source>
        <dbReference type="ARBA" id="ARBA00021980"/>
    </source>
</evidence>
<name>A0A7X2P7J8_9FIRM</name>
<dbReference type="InterPro" id="IPR018016">
    <property type="entry name" value="Nucleoside_phosphorylase_CS"/>
</dbReference>
<comment type="subcellular location">
    <subcellularLocation>
        <location evidence="1">Cytoplasm</location>
    </subcellularLocation>
</comment>
<keyword evidence="13" id="KW-1185">Reference proteome</keyword>
<dbReference type="GO" id="GO:0005829">
    <property type="term" value="C:cytosol"/>
    <property type="evidence" value="ECO:0007669"/>
    <property type="project" value="TreeGrafter"/>
</dbReference>
<evidence type="ECO:0000313" key="12">
    <source>
        <dbReference type="EMBL" id="MST81689.1"/>
    </source>
</evidence>
<dbReference type="InterPro" id="IPR035994">
    <property type="entry name" value="Nucleoside_phosphorylase_sf"/>
</dbReference>
<accession>A0A7X2P7J8</accession>
<dbReference type="NCBIfam" id="TIGR01718">
    <property type="entry name" value="Uridine-psphlse"/>
    <property type="match status" value="1"/>
</dbReference>
<dbReference type="Pfam" id="PF01048">
    <property type="entry name" value="PNP_UDP_1"/>
    <property type="match status" value="1"/>
</dbReference>
<evidence type="ECO:0000313" key="13">
    <source>
        <dbReference type="Proteomes" id="UP000466864"/>
    </source>
</evidence>
<evidence type="ECO:0000256" key="4">
    <source>
        <dbReference type="ARBA" id="ARBA00011888"/>
    </source>
</evidence>
<dbReference type="PANTHER" id="PTHR43691">
    <property type="entry name" value="URIDINE PHOSPHORYLASE"/>
    <property type="match status" value="1"/>
</dbReference>
<keyword evidence="8 10" id="KW-0808">Transferase</keyword>
<dbReference type="UniPathway" id="UPA00574">
    <property type="reaction ID" value="UER00633"/>
</dbReference>
<sequence>MIDYAEGSGKQYHTQLSPDITGKYVILPGDPGRCEKIAGYLEKPEKVASNREFTTYTGLLEGERVSVTSTGIGGPSAAIALEELVRCGAHTFIRVGTCGGMQKNVRGGDLIIATGAIRMEGTSREYAPIEFPAVPDFSVTAALKEAADACGFLYHLGVVQCKDSFFGQHEPEKKPVGAELLQKWDAWVKCGALGSEMESAALMIAASALHVRMGTVLLTIACQEREKAGLPNPQVHDTTGAIRTAAEALRILIREDRVGQNGGNC</sequence>
<evidence type="ECO:0000256" key="8">
    <source>
        <dbReference type="ARBA" id="ARBA00022679"/>
    </source>
</evidence>
<dbReference type="RefSeq" id="WP_154457605.1">
    <property type="nucleotide sequence ID" value="NZ_VUMV01000003.1"/>
</dbReference>
<dbReference type="PANTHER" id="PTHR43691:SF13">
    <property type="entry name" value="URIDINE PHOSPHORYLASE"/>
    <property type="match status" value="1"/>
</dbReference>
<dbReference type="GO" id="GO:0009164">
    <property type="term" value="P:nucleoside catabolic process"/>
    <property type="evidence" value="ECO:0007669"/>
    <property type="project" value="UniProtKB-ARBA"/>
</dbReference>
<evidence type="ECO:0000256" key="2">
    <source>
        <dbReference type="ARBA" id="ARBA00004825"/>
    </source>
</evidence>
<evidence type="ECO:0000259" key="11">
    <source>
        <dbReference type="Pfam" id="PF01048"/>
    </source>
</evidence>
<evidence type="ECO:0000256" key="7">
    <source>
        <dbReference type="ARBA" id="ARBA00022676"/>
    </source>
</evidence>